<name>L1NBH0_9PORP</name>
<gene>
    <name evidence="2" type="ORF">HMPREF9134_01362</name>
</gene>
<evidence type="ECO:0000313" key="2">
    <source>
        <dbReference type="EMBL" id="EKY00625.1"/>
    </source>
</evidence>
<sequence>MSYRQPIRRHRANWHEFVLWLSLFLALYLLTPFSALPSAIGSLPWGVLLSQPSTLAARLGTLVPILLSYLVIVYLSERDILLAKPEHPVALLFLTTLALSLPGLTQLKSSSLLLMTLILFTSFGGEGREEQPIPYLITGLLIGTLALLHPIYLLITPLVITTQYILRLATLRNILATLLGLFLPAWLLLPFLLLLCDQGELNNYLAYLYEQFLDFTPTQFPAISGISLTYVLLLTILLALGCLLYRRSFGREKIRQRGMIGALQLDAFLLIGFSFIFGAHASELLALSVIPLSLLLARGMADVPPKLAYALRAVIFLTLLGMMFAHTYYATLPHFAPILQ</sequence>
<evidence type="ECO:0000256" key="1">
    <source>
        <dbReference type="SAM" id="Phobius"/>
    </source>
</evidence>
<feature type="transmembrane region" description="Helical" evidence="1">
    <location>
        <begin position="88"/>
        <end position="107"/>
    </location>
</feature>
<feature type="transmembrane region" description="Helical" evidence="1">
    <location>
        <begin position="284"/>
        <end position="301"/>
    </location>
</feature>
<feature type="transmembrane region" description="Helical" evidence="1">
    <location>
        <begin position="133"/>
        <end position="155"/>
    </location>
</feature>
<accession>L1NBH0</accession>
<comment type="caution">
    <text evidence="2">The sequence shown here is derived from an EMBL/GenBank/DDBJ whole genome shotgun (WGS) entry which is preliminary data.</text>
</comment>
<dbReference type="Pfam" id="PF19992">
    <property type="entry name" value="DUF6427"/>
    <property type="match status" value="1"/>
</dbReference>
<evidence type="ECO:0000313" key="3">
    <source>
        <dbReference type="Proteomes" id="UP000010408"/>
    </source>
</evidence>
<proteinExistence type="predicted"/>
<dbReference type="STRING" id="1127696.HMPREF9134_01362"/>
<dbReference type="InterPro" id="IPR045625">
    <property type="entry name" value="DUF6427"/>
</dbReference>
<keyword evidence="1" id="KW-0472">Membrane</keyword>
<protein>
    <submittedName>
        <fullName evidence="2">Uncharacterized protein</fullName>
    </submittedName>
</protein>
<dbReference type="AlphaFoldDB" id="L1NBH0"/>
<dbReference type="PATRIC" id="fig|1127696.3.peg.1230"/>
<feature type="transmembrane region" description="Helical" evidence="1">
    <location>
        <begin position="175"/>
        <end position="195"/>
    </location>
</feature>
<dbReference type="RefSeq" id="WP_005467442.1">
    <property type="nucleotide sequence ID" value="NZ_KB291032.1"/>
</dbReference>
<feature type="transmembrane region" description="Helical" evidence="1">
    <location>
        <begin position="59"/>
        <end position="76"/>
    </location>
</feature>
<feature type="transmembrane region" description="Helical" evidence="1">
    <location>
        <begin position="222"/>
        <end position="246"/>
    </location>
</feature>
<dbReference type="EMBL" id="AMEQ01000037">
    <property type="protein sequence ID" value="EKY00625.1"/>
    <property type="molecule type" value="Genomic_DNA"/>
</dbReference>
<dbReference type="Proteomes" id="UP000010408">
    <property type="component" value="Unassembled WGS sequence"/>
</dbReference>
<keyword evidence="1" id="KW-0812">Transmembrane</keyword>
<feature type="transmembrane region" description="Helical" evidence="1">
    <location>
        <begin position="258"/>
        <end position="278"/>
    </location>
</feature>
<dbReference type="HOGENOM" id="CLU_816011_0_0_10"/>
<keyword evidence="1" id="KW-1133">Transmembrane helix</keyword>
<feature type="transmembrane region" description="Helical" evidence="1">
    <location>
        <begin position="313"/>
        <end position="331"/>
    </location>
</feature>
<organism evidence="2 3">
    <name type="scientific">Porphyromonas catoniae F0037</name>
    <dbReference type="NCBI Taxonomy" id="1127696"/>
    <lineage>
        <taxon>Bacteria</taxon>
        <taxon>Pseudomonadati</taxon>
        <taxon>Bacteroidota</taxon>
        <taxon>Bacteroidia</taxon>
        <taxon>Bacteroidales</taxon>
        <taxon>Porphyromonadaceae</taxon>
        <taxon>Porphyromonas</taxon>
    </lineage>
</organism>
<reference evidence="2 3" key="1">
    <citation type="submission" date="2012-05" db="EMBL/GenBank/DDBJ databases">
        <authorList>
            <person name="Weinstock G."/>
            <person name="Sodergren E."/>
            <person name="Lobos E.A."/>
            <person name="Fulton L."/>
            <person name="Fulton R."/>
            <person name="Courtney L."/>
            <person name="Fronick C."/>
            <person name="O'Laughlin M."/>
            <person name="Godfrey J."/>
            <person name="Wilson R.M."/>
            <person name="Miner T."/>
            <person name="Farmer C."/>
            <person name="Delehaunty K."/>
            <person name="Cordes M."/>
            <person name="Minx P."/>
            <person name="Tomlinson C."/>
            <person name="Chen J."/>
            <person name="Wollam A."/>
            <person name="Pepin K.H."/>
            <person name="Bhonagiri V."/>
            <person name="Zhang X."/>
            <person name="Suruliraj S."/>
            <person name="Warren W."/>
            <person name="Mitreva M."/>
            <person name="Mardis E.R."/>
            <person name="Wilson R.K."/>
        </authorList>
    </citation>
    <scope>NUCLEOTIDE SEQUENCE [LARGE SCALE GENOMIC DNA]</scope>
    <source>
        <strain evidence="2 3">F0037</strain>
    </source>
</reference>